<evidence type="ECO:0000313" key="3">
    <source>
        <dbReference type="EMBL" id="CEO99179.1"/>
    </source>
</evidence>
<dbReference type="OrthoDB" id="60843at2759"/>
<protein>
    <recommendedName>
        <fullName evidence="1">Protein phosphatase</fullName>
        <ecNumber evidence="1">3.1.3.16</ecNumber>
    </recommendedName>
</protein>
<dbReference type="InterPro" id="IPR036457">
    <property type="entry name" value="PPM-type-like_dom_sf"/>
</dbReference>
<keyword evidence="4" id="KW-0496">Mitochondrion</keyword>
<evidence type="ECO:0000313" key="6">
    <source>
        <dbReference type="Proteomes" id="UP000290189"/>
    </source>
</evidence>
<dbReference type="AlphaFoldDB" id="A0A0G4IVN3"/>
<comment type="cofactor">
    <cofactor evidence="1">
        <name>Mn(2+)</name>
        <dbReference type="ChEBI" id="CHEBI:29035"/>
    </cofactor>
</comment>
<comment type="catalytic activity">
    <reaction evidence="1">
        <text>O-phospho-L-seryl-[protein] + H2O = L-seryl-[protein] + phosphate</text>
        <dbReference type="Rhea" id="RHEA:20629"/>
        <dbReference type="Rhea" id="RHEA-COMP:9863"/>
        <dbReference type="Rhea" id="RHEA-COMP:11604"/>
        <dbReference type="ChEBI" id="CHEBI:15377"/>
        <dbReference type="ChEBI" id="CHEBI:29999"/>
        <dbReference type="ChEBI" id="CHEBI:43474"/>
        <dbReference type="ChEBI" id="CHEBI:83421"/>
        <dbReference type="EC" id="3.1.3.16"/>
    </reaction>
</comment>
<proteinExistence type="inferred from homology"/>
<gene>
    <name evidence="3" type="ORF">PBRA_001085</name>
    <name evidence="4" type="ORF">PLBR_LOCUS4411</name>
</gene>
<dbReference type="EMBL" id="OVEO01000007">
    <property type="protein sequence ID" value="SPQ97196.1"/>
    <property type="molecule type" value="Genomic_DNA"/>
</dbReference>
<organism evidence="3 5">
    <name type="scientific">Plasmodiophora brassicae</name>
    <name type="common">Clubroot disease agent</name>
    <dbReference type="NCBI Taxonomy" id="37360"/>
    <lineage>
        <taxon>Eukaryota</taxon>
        <taxon>Sar</taxon>
        <taxon>Rhizaria</taxon>
        <taxon>Endomyxa</taxon>
        <taxon>Phytomyxea</taxon>
        <taxon>Plasmodiophorida</taxon>
        <taxon>Plasmodiophoridae</taxon>
        <taxon>Plasmodiophora</taxon>
    </lineage>
</organism>
<dbReference type="SUPFAM" id="SSF81606">
    <property type="entry name" value="PP2C-like"/>
    <property type="match status" value="1"/>
</dbReference>
<reference evidence="3 5" key="1">
    <citation type="submission" date="2015-02" db="EMBL/GenBank/DDBJ databases">
        <authorList>
            <person name="Chooi Y.-H."/>
        </authorList>
    </citation>
    <scope>NUCLEOTIDE SEQUENCE [LARGE SCALE GENOMIC DNA]</scope>
    <source>
        <strain evidence="3">E3</strain>
    </source>
</reference>
<keyword evidence="1" id="KW-0904">Protein phosphatase</keyword>
<dbReference type="GO" id="GO:0004722">
    <property type="term" value="F:protein serine/threonine phosphatase activity"/>
    <property type="evidence" value="ECO:0007669"/>
    <property type="project" value="UniProtKB-EC"/>
</dbReference>
<dbReference type="Proteomes" id="UP000290189">
    <property type="component" value="Unassembled WGS sequence"/>
</dbReference>
<geneLocation type="mitochondrion" evidence="4"/>
<dbReference type="InterPro" id="IPR001932">
    <property type="entry name" value="PPM-type_phosphatase-like_dom"/>
</dbReference>
<dbReference type="EC" id="3.1.3.16" evidence="1"/>
<dbReference type="STRING" id="37360.A0A0G4IVN3"/>
<dbReference type="EMBL" id="CDSF01000090">
    <property type="protein sequence ID" value="CEO99179.1"/>
    <property type="molecule type" value="Genomic_DNA"/>
</dbReference>
<dbReference type="GO" id="GO:0046872">
    <property type="term" value="F:metal ion binding"/>
    <property type="evidence" value="ECO:0007669"/>
    <property type="project" value="UniProtKB-UniRule"/>
</dbReference>
<evidence type="ECO:0000313" key="5">
    <source>
        <dbReference type="Proteomes" id="UP000039324"/>
    </source>
</evidence>
<comment type="catalytic activity">
    <reaction evidence="1">
        <text>O-phospho-L-threonyl-[protein] + H2O = L-threonyl-[protein] + phosphate</text>
        <dbReference type="Rhea" id="RHEA:47004"/>
        <dbReference type="Rhea" id="RHEA-COMP:11060"/>
        <dbReference type="Rhea" id="RHEA-COMP:11605"/>
        <dbReference type="ChEBI" id="CHEBI:15377"/>
        <dbReference type="ChEBI" id="CHEBI:30013"/>
        <dbReference type="ChEBI" id="CHEBI:43474"/>
        <dbReference type="ChEBI" id="CHEBI:61977"/>
        <dbReference type="EC" id="3.1.3.16"/>
    </reaction>
</comment>
<reference evidence="4 6" key="2">
    <citation type="submission" date="2018-03" db="EMBL/GenBank/DDBJ databases">
        <authorList>
            <person name="Fogelqvist J."/>
        </authorList>
    </citation>
    <scope>NUCLEOTIDE SEQUENCE [LARGE SCALE GENOMIC DNA]</scope>
</reference>
<keyword evidence="1" id="KW-0479">Metal-binding</keyword>
<dbReference type="SMART" id="SM00332">
    <property type="entry name" value="PP2Cc"/>
    <property type="match status" value="1"/>
</dbReference>
<accession>A0A0G4IVN3</accession>
<keyword evidence="1" id="KW-0460">Magnesium</keyword>
<comment type="cofactor">
    <cofactor evidence="1">
        <name>Mg(2+)</name>
        <dbReference type="ChEBI" id="CHEBI:18420"/>
    </cofactor>
</comment>
<keyword evidence="5" id="KW-1185">Reference proteome</keyword>
<comment type="similarity">
    <text evidence="1">Belongs to the PP2C family.</text>
</comment>
<evidence type="ECO:0000259" key="2">
    <source>
        <dbReference type="PROSITE" id="PS51746"/>
    </source>
</evidence>
<name>A0A0G4IVN3_PLABS</name>
<dbReference type="PANTHER" id="PTHR12320">
    <property type="entry name" value="PROTEIN PHOSPHATASE 2C"/>
    <property type="match status" value="1"/>
</dbReference>
<feature type="domain" description="PPM-type phosphatase" evidence="2">
    <location>
        <begin position="11"/>
        <end position="289"/>
    </location>
</feature>
<dbReference type="Gene3D" id="3.60.40.10">
    <property type="entry name" value="PPM-type phosphatase domain"/>
    <property type="match status" value="1"/>
</dbReference>
<evidence type="ECO:0000313" key="4">
    <source>
        <dbReference type="EMBL" id="SPQ97196.1"/>
    </source>
</evidence>
<sequence>MATELRLAMGSCTKLHPRKGHDACLRDAVGCVDAIGVADGVSMSALDGHPEIVARELMQGSFRAIREAWDTDHRVITPTEALQSAFDTLVQDQVRGSSTATLAIFADGTLRTVNVGDSGFMVIFDHGEASVRSKRQQTVAYEDGCGWRKRHLLPRVRIAVPHQLNPVAFLEHRRQRLHPRDTPRVDPSLRIYDGCGNRLRDDEVGEIGINEPSDGDTMELKLNEYDVVVAGTDGLWDYVTDNAVENVCRAHHDDDPERLAERLAGMSLDAQMGIREGPIDDITVVVARVTRVDVASGG</sequence>
<dbReference type="PANTHER" id="PTHR12320:SF1">
    <property type="entry name" value="PROTEIN PHOSPHATASE PTC7 HOMOLOG"/>
    <property type="match status" value="1"/>
</dbReference>
<keyword evidence="1" id="KW-0378">Hydrolase</keyword>
<keyword evidence="1" id="KW-0464">Manganese</keyword>
<dbReference type="PROSITE" id="PS51746">
    <property type="entry name" value="PPM_2"/>
    <property type="match status" value="1"/>
</dbReference>
<dbReference type="InterPro" id="IPR039123">
    <property type="entry name" value="PPTC7"/>
</dbReference>
<dbReference type="Proteomes" id="UP000039324">
    <property type="component" value="Unassembled WGS sequence"/>
</dbReference>
<evidence type="ECO:0000256" key="1">
    <source>
        <dbReference type="RuleBase" id="RU366020"/>
    </source>
</evidence>